<dbReference type="InterPro" id="IPR016123">
    <property type="entry name" value="Mog1/PsbP_a/b/a-sand"/>
</dbReference>
<dbReference type="GO" id="GO:0005085">
    <property type="term" value="F:guanyl-nucleotide exchange factor activity"/>
    <property type="evidence" value="ECO:0007669"/>
    <property type="project" value="TreeGrafter"/>
</dbReference>
<proteinExistence type="inferred from homology"/>
<evidence type="ECO:0000313" key="5">
    <source>
        <dbReference type="Proteomes" id="UP000239899"/>
    </source>
</evidence>
<dbReference type="PANTHER" id="PTHR15837">
    <property type="entry name" value="RAN GUANINE NUCLEOTIDE RELEASE FACTOR"/>
    <property type="match status" value="1"/>
</dbReference>
<dbReference type="GO" id="GO:0005634">
    <property type="term" value="C:nucleus"/>
    <property type="evidence" value="ECO:0007669"/>
    <property type="project" value="TreeGrafter"/>
</dbReference>
<evidence type="ECO:0000256" key="3">
    <source>
        <dbReference type="ARBA" id="ARBA00022927"/>
    </source>
</evidence>
<evidence type="ECO:0000256" key="1">
    <source>
        <dbReference type="ARBA" id="ARBA00010307"/>
    </source>
</evidence>
<dbReference type="Proteomes" id="UP000239899">
    <property type="component" value="Unassembled WGS sequence"/>
</dbReference>
<dbReference type="GO" id="GO:0031267">
    <property type="term" value="F:small GTPase binding"/>
    <property type="evidence" value="ECO:0007669"/>
    <property type="project" value="TreeGrafter"/>
</dbReference>
<dbReference type="GO" id="GO:0006606">
    <property type="term" value="P:protein import into nucleus"/>
    <property type="evidence" value="ECO:0007669"/>
    <property type="project" value="TreeGrafter"/>
</dbReference>
<dbReference type="OrthoDB" id="10255285at2759"/>
<organism evidence="4 5">
    <name type="scientific">Chlorella sorokiniana</name>
    <name type="common">Freshwater green alga</name>
    <dbReference type="NCBI Taxonomy" id="3076"/>
    <lineage>
        <taxon>Eukaryota</taxon>
        <taxon>Viridiplantae</taxon>
        <taxon>Chlorophyta</taxon>
        <taxon>core chlorophytes</taxon>
        <taxon>Trebouxiophyceae</taxon>
        <taxon>Chlorellales</taxon>
        <taxon>Chlorellaceae</taxon>
        <taxon>Chlorella clade</taxon>
        <taxon>Chlorella</taxon>
    </lineage>
</organism>
<keyword evidence="2" id="KW-0813">Transport</keyword>
<comment type="similarity">
    <text evidence="1">Belongs to the MOG1 family.</text>
</comment>
<dbReference type="SUPFAM" id="SSF55724">
    <property type="entry name" value="Mog1p/PsbP-like"/>
    <property type="match status" value="1"/>
</dbReference>
<dbReference type="EMBL" id="LHPG02000009">
    <property type="protein sequence ID" value="PRW55986.1"/>
    <property type="molecule type" value="Genomic_DNA"/>
</dbReference>
<comment type="caution">
    <text evidence="4">The sequence shown here is derived from an EMBL/GenBank/DDBJ whole genome shotgun (WGS) entry which is preliminary data.</text>
</comment>
<name>A0A2P6TPM6_CHLSO</name>
<keyword evidence="5" id="KW-1185">Reference proteome</keyword>
<sequence>MTVDDTLVPRPLYGGAAQLSFPQRFADISDFRPVPDHQEVFADAGLDQSLVVEIVEHQPIPDSEAGAYFFQDQAQHNEAAHAQIDEIQVVGPADMPGLPPECFKVVVVGQQAVSKGRQGSQALNKVQVILCVVRLPQHGSDVLITLNSPIYISEQSAAAQHAGAGFKGAHLTAPALFRSILASFTINDWSLFGGGSGGGQA</sequence>
<reference evidence="4 5" key="1">
    <citation type="journal article" date="2018" name="Plant J.">
        <title>Genome sequences of Chlorella sorokiniana UTEX 1602 and Micractinium conductrix SAG 241.80: implications to maltose excretion by a green alga.</title>
        <authorList>
            <person name="Arriola M.B."/>
            <person name="Velmurugan N."/>
            <person name="Zhang Y."/>
            <person name="Plunkett M.H."/>
            <person name="Hondzo H."/>
            <person name="Barney B.M."/>
        </authorList>
    </citation>
    <scope>NUCLEOTIDE SEQUENCE [LARGE SCALE GENOMIC DNA]</scope>
    <source>
        <strain evidence="5">UTEX 1602</strain>
    </source>
</reference>
<accession>A0A2P6TPM6</accession>
<dbReference type="PANTHER" id="PTHR15837:SF0">
    <property type="entry name" value="RAN GUANINE NUCLEOTIDE RELEASE FACTOR"/>
    <property type="match status" value="1"/>
</dbReference>
<dbReference type="AlphaFoldDB" id="A0A2P6TPM6"/>
<dbReference type="Pfam" id="PF04603">
    <property type="entry name" value="Mog1"/>
    <property type="match status" value="1"/>
</dbReference>
<evidence type="ECO:0000313" key="4">
    <source>
        <dbReference type="EMBL" id="PRW55986.1"/>
    </source>
</evidence>
<protein>
    <submittedName>
        <fullName evidence="4">Ran guanine nucleotide release factor</fullName>
    </submittedName>
</protein>
<dbReference type="STRING" id="3076.A0A2P6TPM6"/>
<dbReference type="InterPro" id="IPR007681">
    <property type="entry name" value="Mog1"/>
</dbReference>
<evidence type="ECO:0000256" key="2">
    <source>
        <dbReference type="ARBA" id="ARBA00022448"/>
    </source>
</evidence>
<keyword evidence="3" id="KW-0653">Protein transport</keyword>
<gene>
    <name evidence="4" type="ORF">C2E21_5218</name>
</gene>
<dbReference type="Gene3D" id="3.40.1000.10">
    <property type="entry name" value="Mog1/PsbP, alpha/beta/alpha sandwich"/>
    <property type="match status" value="1"/>
</dbReference>